<keyword evidence="2" id="KW-1185">Reference proteome</keyword>
<reference evidence="1 2" key="1">
    <citation type="journal article" date="2018" name="Sci. Rep.">
        <title>Genomic signatures of local adaptation to the degree of environmental predictability in rotifers.</title>
        <authorList>
            <person name="Franch-Gras L."/>
            <person name="Hahn C."/>
            <person name="Garcia-Roger E.M."/>
            <person name="Carmona M.J."/>
            <person name="Serra M."/>
            <person name="Gomez A."/>
        </authorList>
    </citation>
    <scope>NUCLEOTIDE SEQUENCE [LARGE SCALE GENOMIC DNA]</scope>
    <source>
        <strain evidence="1">HYR1</strain>
    </source>
</reference>
<sequence length="162" mass="19025">MENSESIENIKYFVKETLTACTHFGITCDEYLLKFEDIYKDTYADSALKLESILIEKFPQLTNKDRNQLFEIFFESFADAVKTEADCLQEYLTLSIFRIPREVILPEDAELQNSIDNYSQEEDLELSKKIETAQKSLIEKRVYIKNLKERIARFDLCSSVFD</sequence>
<evidence type="ECO:0000313" key="1">
    <source>
        <dbReference type="EMBL" id="RMZ96644.1"/>
    </source>
</evidence>
<dbReference type="EMBL" id="REGN01011993">
    <property type="protein sequence ID" value="RMZ96644.1"/>
    <property type="molecule type" value="Genomic_DNA"/>
</dbReference>
<gene>
    <name evidence="1" type="ORF">BpHYR1_047278</name>
</gene>
<evidence type="ECO:0000313" key="2">
    <source>
        <dbReference type="Proteomes" id="UP000276133"/>
    </source>
</evidence>
<dbReference type="AlphaFoldDB" id="A0A3M7PD43"/>
<comment type="caution">
    <text evidence="1">The sequence shown here is derived from an EMBL/GenBank/DDBJ whole genome shotgun (WGS) entry which is preliminary data.</text>
</comment>
<organism evidence="1 2">
    <name type="scientific">Brachionus plicatilis</name>
    <name type="common">Marine rotifer</name>
    <name type="synonym">Brachionus muelleri</name>
    <dbReference type="NCBI Taxonomy" id="10195"/>
    <lineage>
        <taxon>Eukaryota</taxon>
        <taxon>Metazoa</taxon>
        <taxon>Spiralia</taxon>
        <taxon>Gnathifera</taxon>
        <taxon>Rotifera</taxon>
        <taxon>Eurotatoria</taxon>
        <taxon>Monogononta</taxon>
        <taxon>Pseudotrocha</taxon>
        <taxon>Ploima</taxon>
        <taxon>Brachionidae</taxon>
        <taxon>Brachionus</taxon>
    </lineage>
</organism>
<protein>
    <submittedName>
        <fullName evidence="1">Uncharacterized protein</fullName>
    </submittedName>
</protein>
<name>A0A3M7PD43_BRAPC</name>
<dbReference type="Proteomes" id="UP000276133">
    <property type="component" value="Unassembled WGS sequence"/>
</dbReference>
<dbReference type="OrthoDB" id="10345014at2759"/>
<accession>A0A3M7PD43</accession>
<proteinExistence type="predicted"/>